<keyword evidence="3" id="KW-0378">Hydrolase</keyword>
<protein>
    <recommendedName>
        <fullName evidence="3">Lysozyme</fullName>
        <ecNumber evidence="3">3.2.1.17</ecNumber>
    </recommendedName>
</protein>
<dbReference type="InterPro" id="IPR002196">
    <property type="entry name" value="Glyco_hydro_24"/>
</dbReference>
<dbReference type="GO" id="GO:0003796">
    <property type="term" value="F:lysozyme activity"/>
    <property type="evidence" value="ECO:0007669"/>
    <property type="project" value="UniProtKB-EC"/>
</dbReference>
<dbReference type="CDD" id="cd00735">
    <property type="entry name" value="T4-like_lys"/>
    <property type="match status" value="1"/>
</dbReference>
<dbReference type="GO" id="GO:0009253">
    <property type="term" value="P:peptidoglycan catabolic process"/>
    <property type="evidence" value="ECO:0007669"/>
    <property type="project" value="InterPro"/>
</dbReference>
<dbReference type="AlphaFoldDB" id="A0A150HM83"/>
<keyword evidence="2 3" id="KW-0081">Bacteriolytic enzyme</keyword>
<dbReference type="EC" id="3.2.1.17" evidence="3"/>
<accession>A0A150HM83</accession>
<evidence type="ECO:0000313" key="5">
    <source>
        <dbReference type="Proteomes" id="UP000075680"/>
    </source>
</evidence>
<comment type="catalytic activity">
    <reaction evidence="3">
        <text>Hydrolysis of (1-&gt;4)-beta-linkages between N-acetylmuramic acid and N-acetyl-D-glucosamine residues in a peptidoglycan and between N-acetyl-D-glucosamine residues in chitodextrins.</text>
        <dbReference type="EC" id="3.2.1.17"/>
    </reaction>
</comment>
<gene>
    <name evidence="4" type="ORF">AVENLUH5627_02475</name>
</gene>
<evidence type="ECO:0000256" key="3">
    <source>
        <dbReference type="RuleBase" id="RU003788"/>
    </source>
</evidence>
<dbReference type="Proteomes" id="UP000075680">
    <property type="component" value="Unassembled WGS sequence"/>
</dbReference>
<keyword evidence="3" id="KW-0326">Glycosidase</keyword>
<sequence length="149" mass="16938">MTDFKNNITRLLRGEEGEVLTEYKDHLGYSTIGVGRLIDKRKGGGITAEESAYLLGNDIQKRMTELERKIPWITSLNDARRGVLLSMAFQMGVDGLLGFKNTLEMVRTGRYEDAAKGMLNSKWAKQTPQRAKRHSEQMRTGNWIIKDGF</sequence>
<comment type="similarity">
    <text evidence="3">Belongs to the glycosyl hydrolase 24 family.</text>
</comment>
<evidence type="ECO:0000256" key="2">
    <source>
        <dbReference type="ARBA" id="ARBA00022638"/>
    </source>
</evidence>
<dbReference type="Gene3D" id="1.10.530.40">
    <property type="match status" value="1"/>
</dbReference>
<dbReference type="PATRIC" id="fig|52133.18.peg.2542"/>
<dbReference type="InterPro" id="IPR052619">
    <property type="entry name" value="Phage_lysozyme-like"/>
</dbReference>
<dbReference type="GO" id="GO:0016998">
    <property type="term" value="P:cell wall macromolecule catabolic process"/>
    <property type="evidence" value="ECO:0007669"/>
    <property type="project" value="InterPro"/>
</dbReference>
<dbReference type="SUPFAM" id="SSF53955">
    <property type="entry name" value="Lysozyme-like"/>
    <property type="match status" value="1"/>
</dbReference>
<dbReference type="RefSeq" id="WP_061519224.1">
    <property type="nucleotide sequence ID" value="NZ_JRUE01000201.1"/>
</dbReference>
<evidence type="ECO:0000256" key="1">
    <source>
        <dbReference type="ARBA" id="ARBA00022529"/>
    </source>
</evidence>
<name>A0A150HM83_9GAMM</name>
<reference evidence="4 5" key="1">
    <citation type="journal article" date="2016" name="Sci. Rep.">
        <title>Genomic and phenotypic characterization of the species Acinetobacter venetianus.</title>
        <authorList>
            <person name="Fondi M."/>
            <person name="Maida I."/>
            <person name="Perrin E."/>
            <person name="Orlandini V."/>
            <person name="La Torre L."/>
            <person name="Bosi E."/>
            <person name="Negroni A."/>
            <person name="Zanaroli G."/>
            <person name="Fava F."/>
            <person name="Decorosi F."/>
            <person name="Giovannetti L."/>
            <person name="Viti C."/>
            <person name="Vaneechoutte M."/>
            <person name="Dijkshoorn L."/>
            <person name="Fani R."/>
        </authorList>
    </citation>
    <scope>NUCLEOTIDE SEQUENCE [LARGE SCALE GENOMIC DNA]</scope>
    <source>
        <strain evidence="4 5">LUH5627</strain>
    </source>
</reference>
<dbReference type="GO" id="GO:0031640">
    <property type="term" value="P:killing of cells of another organism"/>
    <property type="evidence" value="ECO:0007669"/>
    <property type="project" value="UniProtKB-KW"/>
</dbReference>
<dbReference type="InterPro" id="IPR023347">
    <property type="entry name" value="Lysozyme_dom_sf"/>
</dbReference>
<proteinExistence type="inferred from homology"/>
<dbReference type="Pfam" id="PF00959">
    <property type="entry name" value="Phage_lysozyme"/>
    <property type="match status" value="1"/>
</dbReference>
<organism evidence="4 5">
    <name type="scientific">Acinetobacter venetianus</name>
    <dbReference type="NCBI Taxonomy" id="52133"/>
    <lineage>
        <taxon>Bacteria</taxon>
        <taxon>Pseudomonadati</taxon>
        <taxon>Pseudomonadota</taxon>
        <taxon>Gammaproteobacteria</taxon>
        <taxon>Moraxellales</taxon>
        <taxon>Moraxellaceae</taxon>
        <taxon>Acinetobacter</taxon>
    </lineage>
</organism>
<dbReference type="PANTHER" id="PTHR37406">
    <property type="entry name" value="T4-TYPE LYSOZYME 1-RELATED"/>
    <property type="match status" value="1"/>
</dbReference>
<dbReference type="EMBL" id="JRUE01000201">
    <property type="protein sequence ID" value="KXZ66781.1"/>
    <property type="molecule type" value="Genomic_DNA"/>
</dbReference>
<comment type="caution">
    <text evidence="4">The sequence shown here is derived from an EMBL/GenBank/DDBJ whole genome shotgun (WGS) entry which is preliminary data.</text>
</comment>
<dbReference type="InterPro" id="IPR023346">
    <property type="entry name" value="Lysozyme-like_dom_sf"/>
</dbReference>
<keyword evidence="1 3" id="KW-0929">Antimicrobial</keyword>
<dbReference type="GO" id="GO:0042742">
    <property type="term" value="P:defense response to bacterium"/>
    <property type="evidence" value="ECO:0007669"/>
    <property type="project" value="UniProtKB-KW"/>
</dbReference>
<evidence type="ECO:0000313" key="4">
    <source>
        <dbReference type="EMBL" id="KXZ66781.1"/>
    </source>
</evidence>
<dbReference type="PANTHER" id="PTHR37406:SF1">
    <property type="entry name" value="T4-TYPE LYSOZYME 1-RELATED"/>
    <property type="match status" value="1"/>
</dbReference>